<dbReference type="AlphaFoldDB" id="A0A811T4K6"/>
<feature type="transmembrane region" description="Helical" evidence="6">
    <location>
        <begin position="83"/>
        <end position="103"/>
    </location>
</feature>
<dbReference type="PANTHER" id="PTHR30250">
    <property type="entry name" value="PST FAMILY PREDICTED COLANIC ACID TRANSPORTER"/>
    <property type="match status" value="1"/>
</dbReference>
<feature type="transmembrane region" description="Helical" evidence="6">
    <location>
        <begin position="294"/>
        <end position="316"/>
    </location>
</feature>
<feature type="transmembrane region" description="Helical" evidence="6">
    <location>
        <begin position="382"/>
        <end position="404"/>
    </location>
</feature>
<name>A0A811T4K6_9EURY</name>
<dbReference type="GO" id="GO:0005886">
    <property type="term" value="C:plasma membrane"/>
    <property type="evidence" value="ECO:0007669"/>
    <property type="project" value="UniProtKB-SubCell"/>
</dbReference>
<evidence type="ECO:0000313" key="7">
    <source>
        <dbReference type="EMBL" id="CAD6490168.1"/>
    </source>
</evidence>
<evidence type="ECO:0000256" key="5">
    <source>
        <dbReference type="ARBA" id="ARBA00023136"/>
    </source>
</evidence>
<feature type="transmembrane region" description="Helical" evidence="6">
    <location>
        <begin position="214"/>
        <end position="231"/>
    </location>
</feature>
<evidence type="ECO:0000256" key="6">
    <source>
        <dbReference type="SAM" id="Phobius"/>
    </source>
</evidence>
<keyword evidence="2" id="KW-1003">Cell membrane</keyword>
<dbReference type="CDD" id="cd13128">
    <property type="entry name" value="MATE_Wzx_like"/>
    <property type="match status" value="1"/>
</dbReference>
<reference evidence="7" key="1">
    <citation type="submission" date="2020-10" db="EMBL/GenBank/DDBJ databases">
        <authorList>
            <person name="Hahn C.J."/>
            <person name="Laso-Perez R."/>
            <person name="Vulcano F."/>
            <person name="Vaziourakis K.-M."/>
            <person name="Stokke R."/>
            <person name="Steen I.H."/>
            <person name="Teske A."/>
            <person name="Boetius A."/>
            <person name="Liebeke M."/>
            <person name="Amann R."/>
            <person name="Knittel K."/>
        </authorList>
    </citation>
    <scope>NUCLEOTIDE SEQUENCE</scope>
    <source>
        <strain evidence="7">Gfbio:e3339647-f889-4370-9287-4fb5cb688e4c:AG392E03_GoMArc1</strain>
    </source>
</reference>
<dbReference type="InterPro" id="IPR050833">
    <property type="entry name" value="Poly_Biosynth_Transport"/>
</dbReference>
<feature type="transmembrane region" description="Helical" evidence="6">
    <location>
        <begin position="416"/>
        <end position="434"/>
    </location>
</feature>
<feature type="transmembrane region" description="Helical" evidence="6">
    <location>
        <begin position="357"/>
        <end position="376"/>
    </location>
</feature>
<sequence length="475" mass="52830">MNTIQRIAKNTAALTLMSIVTMVLGLIFTVSLARYFGDAAFGKYSFALAFTALFAVFMDLGFNQLTIREVARDKRLAKKYMGNILVIKLFLSIIFFVFVVTAVNLMQYPSDTKMIVYIFGASTILTSFGGLFRAVFHAFEKMEYDSLLTIIRQIVVVSIGLTLLFLGYNLLQVVSVYLIGGVVDIAFSSLVMVKKFAKPEFELDFAFWRSSFTNAIPFGLTTIFVIIYVRIDTIMLSMMVGDAPVGWYNAAVTLVLGLTFIPSVFLGAVFPVFSKFYTSSINSLKNAYEKAFKYLFIILFPIAVGTTLLADKFILLIYGTQFIHSVIALQILIWWNVFGALNWLLGTVLLSINKQKLFAVSTGIGAIFNVIANLFFIPIMSYVGASIATIITEILLFVLLFYYVSTDLYRLPLLKVTVKTIVAGIVMGVCIYYIQSFNVLMVVAIAIVIYFIALVSIGGISEEDITLIKGGIKRV</sequence>
<feature type="transmembrane region" description="Helical" evidence="6">
    <location>
        <begin position="44"/>
        <end position="62"/>
    </location>
</feature>
<feature type="transmembrane region" description="Helical" evidence="6">
    <location>
        <begin position="440"/>
        <end position="460"/>
    </location>
</feature>
<comment type="caution">
    <text evidence="7">The sequence shown here is derived from an EMBL/GenBank/DDBJ whole genome shotgun (WGS) entry which is preliminary data.</text>
</comment>
<feature type="transmembrane region" description="Helical" evidence="6">
    <location>
        <begin position="174"/>
        <end position="193"/>
    </location>
</feature>
<feature type="transmembrane region" description="Helical" evidence="6">
    <location>
        <begin position="322"/>
        <end position="345"/>
    </location>
</feature>
<feature type="transmembrane region" description="Helical" evidence="6">
    <location>
        <begin position="147"/>
        <end position="168"/>
    </location>
</feature>
<keyword evidence="3 6" id="KW-0812">Transmembrane</keyword>
<evidence type="ECO:0000313" key="8">
    <source>
        <dbReference type="Proteomes" id="UP000606624"/>
    </source>
</evidence>
<proteinExistence type="predicted"/>
<feature type="transmembrane region" description="Helical" evidence="6">
    <location>
        <begin position="12"/>
        <end position="32"/>
    </location>
</feature>
<comment type="subcellular location">
    <subcellularLocation>
        <location evidence="1">Cell membrane</location>
        <topology evidence="1">Multi-pass membrane protein</topology>
    </subcellularLocation>
</comment>
<evidence type="ECO:0000256" key="2">
    <source>
        <dbReference type="ARBA" id="ARBA00022475"/>
    </source>
</evidence>
<gene>
    <name evidence="7" type="ORF">KFBDDELM_00046</name>
</gene>
<evidence type="ECO:0000256" key="4">
    <source>
        <dbReference type="ARBA" id="ARBA00022989"/>
    </source>
</evidence>
<evidence type="ECO:0000256" key="3">
    <source>
        <dbReference type="ARBA" id="ARBA00022692"/>
    </source>
</evidence>
<protein>
    <submittedName>
        <fullName evidence="7">Polysaccharide biosynthesis protein</fullName>
    </submittedName>
</protein>
<dbReference type="EMBL" id="CAJHIN010000001">
    <property type="protein sequence ID" value="CAD6490168.1"/>
    <property type="molecule type" value="Genomic_DNA"/>
</dbReference>
<organism evidence="7 8">
    <name type="scientific">Candidatus Argoarchaeum ethanivorans</name>
    <dbReference type="NCBI Taxonomy" id="2608793"/>
    <lineage>
        <taxon>Archaea</taxon>
        <taxon>Methanobacteriati</taxon>
        <taxon>Methanobacteriota</taxon>
        <taxon>Stenosarchaea group</taxon>
        <taxon>Methanomicrobia</taxon>
        <taxon>Methanosarcinales</taxon>
        <taxon>Methanosarcinales incertae sedis</taxon>
        <taxon>GOM Arc I cluster</taxon>
        <taxon>Candidatus Argoarchaeum</taxon>
    </lineage>
</organism>
<dbReference type="PANTHER" id="PTHR30250:SF11">
    <property type="entry name" value="O-ANTIGEN TRANSPORTER-RELATED"/>
    <property type="match status" value="1"/>
</dbReference>
<keyword evidence="4 6" id="KW-1133">Transmembrane helix</keyword>
<dbReference type="Pfam" id="PF01943">
    <property type="entry name" value="Polysacc_synt"/>
    <property type="match status" value="1"/>
</dbReference>
<keyword evidence="5 6" id="KW-0472">Membrane</keyword>
<accession>A0A811T4K6</accession>
<feature type="transmembrane region" description="Helical" evidence="6">
    <location>
        <begin position="251"/>
        <end position="273"/>
    </location>
</feature>
<dbReference type="Proteomes" id="UP000606624">
    <property type="component" value="Unassembled WGS sequence"/>
</dbReference>
<evidence type="ECO:0000256" key="1">
    <source>
        <dbReference type="ARBA" id="ARBA00004651"/>
    </source>
</evidence>
<feature type="transmembrane region" description="Helical" evidence="6">
    <location>
        <begin position="115"/>
        <end position="135"/>
    </location>
</feature>
<dbReference type="InterPro" id="IPR002797">
    <property type="entry name" value="Polysacc_synth"/>
</dbReference>